<dbReference type="EMBL" id="QCYY01003425">
    <property type="protein sequence ID" value="ROT63545.1"/>
    <property type="molecule type" value="Genomic_DNA"/>
</dbReference>
<sequence>MTHSHSYPSPLPSSSPLSLQLQPPPLSLPLPSLQPQPSPLLSPQLPSSPTTSPSTSPIPLSPSPPLPTTSTSTPTHPALPPHTHHHLLPSTPTTPPSFPPPTPPHLLPPPPPTPPPSLHPHPPTLLPSTPPTPPSFLHPHPTHPTFHPPTPTTGVEFSCLGNWYVGKNHYFAVVNTKESRKEEKYRCFVRNREDDLYLGHSLTPECSVLKTPENSPVRFRLSYAKHEEVTPGCLLPRNMTGKWISTGAGEPEVTINSTHISESTWRGYSTKTANYVCLQQRGNRYLTAKLSPNRVRVLSSSPPPQHHPVQEELGADLFGFPSVRLCKFQEWAGVERPLLLRAAGSLPPGAADPRGGHSSPLDTYRCHRRITEMAVCDEERKWIVIDTDRCITLNKDGHPVDFNSVSDYRLQCVGYWKENLLSYLVTYDPSDSASRFRCWVYLRIGETKLRLSQSVGAACGLNQTFLSSTYEESAAVALNLTFEERLYDQCPMYYDDGSDPWRPTDTIRTVFRFTSHNPSVHGPQILVFILPVMTLL</sequence>
<reference evidence="3 4" key="1">
    <citation type="submission" date="2018-04" db="EMBL/GenBank/DDBJ databases">
        <authorList>
            <person name="Zhang X."/>
            <person name="Yuan J."/>
            <person name="Li F."/>
            <person name="Xiang J."/>
        </authorList>
    </citation>
    <scope>NUCLEOTIDE SEQUENCE [LARGE SCALE GENOMIC DNA]</scope>
    <source>
        <tissue evidence="3">Muscle</tissue>
    </source>
</reference>
<feature type="compositionally biased region" description="Pro residues" evidence="1">
    <location>
        <begin position="22"/>
        <end position="40"/>
    </location>
</feature>
<feature type="compositionally biased region" description="Pro residues" evidence="1">
    <location>
        <begin position="92"/>
        <end position="136"/>
    </location>
</feature>
<gene>
    <name evidence="3" type="ORF">C7M84_018558</name>
</gene>
<feature type="compositionally biased region" description="Low complexity" evidence="1">
    <location>
        <begin position="1"/>
        <end position="21"/>
    </location>
</feature>
<feature type="domain" description="DUF7042" evidence="2">
    <location>
        <begin position="150"/>
        <end position="221"/>
    </location>
</feature>
<protein>
    <recommendedName>
        <fullName evidence="2">DUF7042 domain-containing protein</fullName>
    </recommendedName>
</protein>
<evidence type="ECO:0000256" key="1">
    <source>
        <dbReference type="SAM" id="MobiDB-lite"/>
    </source>
</evidence>
<accession>A0A423SH91</accession>
<dbReference type="OrthoDB" id="9982946at2759"/>
<feature type="domain" description="DUF7042" evidence="2">
    <location>
        <begin position="363"/>
        <end position="464"/>
    </location>
</feature>
<dbReference type="PANTHER" id="PTHR22255">
    <property type="entry name" value="LP06548P"/>
    <property type="match status" value="1"/>
</dbReference>
<name>A0A423SH91_PENVA</name>
<evidence type="ECO:0000313" key="4">
    <source>
        <dbReference type="Proteomes" id="UP000283509"/>
    </source>
</evidence>
<reference evidence="3 4" key="2">
    <citation type="submission" date="2019-01" db="EMBL/GenBank/DDBJ databases">
        <title>The decoding of complex shrimp genome reveals the adaptation for benthos swimmer, frequently molting mechanism and breeding impact on genome.</title>
        <authorList>
            <person name="Sun Y."/>
            <person name="Gao Y."/>
            <person name="Yu Y."/>
        </authorList>
    </citation>
    <scope>NUCLEOTIDE SEQUENCE [LARGE SCALE GENOMIC DNA]</scope>
    <source>
        <tissue evidence="3">Muscle</tissue>
    </source>
</reference>
<proteinExistence type="predicted"/>
<organism evidence="3 4">
    <name type="scientific">Penaeus vannamei</name>
    <name type="common">Whiteleg shrimp</name>
    <name type="synonym">Litopenaeus vannamei</name>
    <dbReference type="NCBI Taxonomy" id="6689"/>
    <lineage>
        <taxon>Eukaryota</taxon>
        <taxon>Metazoa</taxon>
        <taxon>Ecdysozoa</taxon>
        <taxon>Arthropoda</taxon>
        <taxon>Crustacea</taxon>
        <taxon>Multicrustacea</taxon>
        <taxon>Malacostraca</taxon>
        <taxon>Eumalacostraca</taxon>
        <taxon>Eucarida</taxon>
        <taxon>Decapoda</taxon>
        <taxon>Dendrobranchiata</taxon>
        <taxon>Penaeoidea</taxon>
        <taxon>Penaeidae</taxon>
        <taxon>Penaeus</taxon>
    </lineage>
</organism>
<keyword evidence="4" id="KW-1185">Reference proteome</keyword>
<dbReference type="AlphaFoldDB" id="A0A423SH91"/>
<evidence type="ECO:0000259" key="2">
    <source>
        <dbReference type="Pfam" id="PF23069"/>
    </source>
</evidence>
<dbReference type="Pfam" id="PF23069">
    <property type="entry name" value="DUF7042"/>
    <property type="match status" value="2"/>
</dbReference>
<feature type="region of interest" description="Disordered" evidence="1">
    <location>
        <begin position="1"/>
        <end position="149"/>
    </location>
</feature>
<dbReference type="InterPro" id="IPR055470">
    <property type="entry name" value="DUF7042"/>
</dbReference>
<evidence type="ECO:0000313" key="3">
    <source>
        <dbReference type="EMBL" id="ROT63545.1"/>
    </source>
</evidence>
<comment type="caution">
    <text evidence="3">The sequence shown here is derived from an EMBL/GenBank/DDBJ whole genome shotgun (WGS) entry which is preliminary data.</text>
</comment>
<feature type="non-terminal residue" evidence="3">
    <location>
        <position position="536"/>
    </location>
</feature>
<dbReference type="STRING" id="6689.A0A423SH91"/>
<feature type="compositionally biased region" description="Low complexity" evidence="1">
    <location>
        <begin position="41"/>
        <end position="58"/>
    </location>
</feature>
<dbReference type="Proteomes" id="UP000283509">
    <property type="component" value="Unassembled WGS sequence"/>
</dbReference>
<dbReference type="GO" id="GO:0042060">
    <property type="term" value="P:wound healing"/>
    <property type="evidence" value="ECO:0007669"/>
    <property type="project" value="TreeGrafter"/>
</dbReference>
<dbReference type="PANTHER" id="PTHR22255:SF1">
    <property type="entry name" value="LD32918P"/>
    <property type="match status" value="1"/>
</dbReference>